<sequence length="257" mass="28727">MKKYILALMLLMVIISLVACSSKEGKNAEKASKDHYVIAMDINMAPFEFKENDEWVGIDVDLLAAIADMEGFTYETKHMNFNGIIPAVQAGQVDGALAAMFIKEERKETLDFSKGYFESGIGAFTTEVNTEINDETNFKDKIVAVKKGESGAAYAEKNKDEFNLEIRYFDDATAVFQEVANGGANFGLLDYPIVAYRLTVDKESGLRMINILEKMDYGFAVKKGKNAELLEKFNSGLEKLMENGKYDEIISKYISIN</sequence>
<dbReference type="SUPFAM" id="SSF53850">
    <property type="entry name" value="Periplasmic binding protein-like II"/>
    <property type="match status" value="1"/>
</dbReference>
<dbReference type="Proteomes" id="UP000317316">
    <property type="component" value="Unassembled WGS sequence"/>
</dbReference>
<keyword evidence="7" id="KW-1185">Reference proteome</keyword>
<evidence type="ECO:0000313" key="6">
    <source>
        <dbReference type="EMBL" id="TQR16626.1"/>
    </source>
</evidence>
<feature type="domain" description="Solute-binding protein family 3/N-terminal" evidence="5">
    <location>
        <begin position="35"/>
        <end position="257"/>
    </location>
</feature>
<organism evidence="6 7">
    <name type="scientific">Psychrobacillus lasiicapitis</name>
    <dbReference type="NCBI Taxonomy" id="1636719"/>
    <lineage>
        <taxon>Bacteria</taxon>
        <taxon>Bacillati</taxon>
        <taxon>Bacillota</taxon>
        <taxon>Bacilli</taxon>
        <taxon>Bacillales</taxon>
        <taxon>Bacillaceae</taxon>
        <taxon>Psychrobacillus</taxon>
    </lineage>
</organism>
<dbReference type="PANTHER" id="PTHR35936">
    <property type="entry name" value="MEMBRANE-BOUND LYTIC MUREIN TRANSGLYCOSYLASE F"/>
    <property type="match status" value="1"/>
</dbReference>
<evidence type="ECO:0000256" key="3">
    <source>
        <dbReference type="ARBA" id="ARBA00023288"/>
    </source>
</evidence>
<feature type="chain" id="PRO_5039552835" evidence="4">
    <location>
        <begin position="20"/>
        <end position="257"/>
    </location>
</feature>
<dbReference type="PROSITE" id="PS51257">
    <property type="entry name" value="PROKAR_LIPOPROTEIN"/>
    <property type="match status" value="1"/>
</dbReference>
<dbReference type="PANTHER" id="PTHR35936:SF38">
    <property type="entry name" value="GLUTAMINE-BINDING PERIPLASMIC PROTEIN"/>
    <property type="match status" value="1"/>
</dbReference>
<feature type="signal peptide" evidence="4">
    <location>
        <begin position="1"/>
        <end position="19"/>
    </location>
</feature>
<keyword evidence="2" id="KW-0564">Palmitate</keyword>
<dbReference type="RefSeq" id="WP_142536869.1">
    <property type="nucleotide sequence ID" value="NZ_BMIE01000002.1"/>
</dbReference>
<comment type="caution">
    <text evidence="6">The sequence shown here is derived from an EMBL/GenBank/DDBJ whole genome shotgun (WGS) entry which is preliminary data.</text>
</comment>
<dbReference type="SMART" id="SM00062">
    <property type="entry name" value="PBPb"/>
    <property type="match status" value="1"/>
</dbReference>
<evidence type="ECO:0000259" key="5">
    <source>
        <dbReference type="SMART" id="SM00062"/>
    </source>
</evidence>
<gene>
    <name evidence="6" type="ORF">FG382_00190</name>
</gene>
<name>A0A544TGS8_9BACI</name>
<keyword evidence="1 4" id="KW-0732">Signal</keyword>
<dbReference type="AlphaFoldDB" id="A0A544TGS8"/>
<proteinExistence type="predicted"/>
<dbReference type="OrthoDB" id="9775197at2"/>
<evidence type="ECO:0000256" key="4">
    <source>
        <dbReference type="SAM" id="SignalP"/>
    </source>
</evidence>
<accession>A0A544TGS8</accession>
<dbReference type="InterPro" id="IPR001638">
    <property type="entry name" value="Solute-binding_3/MltF_N"/>
</dbReference>
<dbReference type="Pfam" id="PF00497">
    <property type="entry name" value="SBP_bac_3"/>
    <property type="match status" value="1"/>
</dbReference>
<dbReference type="Gene3D" id="3.40.190.10">
    <property type="entry name" value="Periplasmic binding protein-like II"/>
    <property type="match status" value="2"/>
</dbReference>
<evidence type="ECO:0000256" key="1">
    <source>
        <dbReference type="ARBA" id="ARBA00022729"/>
    </source>
</evidence>
<protein>
    <submittedName>
        <fullName evidence="6">Transporter substrate-binding domain-containing protein</fullName>
    </submittedName>
</protein>
<keyword evidence="3" id="KW-0449">Lipoprotein</keyword>
<evidence type="ECO:0000256" key="2">
    <source>
        <dbReference type="ARBA" id="ARBA00023139"/>
    </source>
</evidence>
<dbReference type="EMBL" id="VDGH01000001">
    <property type="protein sequence ID" value="TQR16626.1"/>
    <property type="molecule type" value="Genomic_DNA"/>
</dbReference>
<reference evidence="6 7" key="1">
    <citation type="submission" date="2019-05" db="EMBL/GenBank/DDBJ databases">
        <title>Psychrobacillus vulpis sp. nov., a new species isolated from feces of a red fox that inhabits in The Tablas de Daimiel Natural Park, Albacete, Spain.</title>
        <authorList>
            <person name="Rodriguez M."/>
            <person name="Reina J.C."/>
            <person name="Bejar V."/>
            <person name="Llamas I."/>
        </authorList>
    </citation>
    <scope>NUCLEOTIDE SEQUENCE [LARGE SCALE GENOMIC DNA]</scope>
    <source>
        <strain evidence="6 7">NEAU-3TGS17</strain>
    </source>
</reference>
<evidence type="ECO:0000313" key="7">
    <source>
        <dbReference type="Proteomes" id="UP000317316"/>
    </source>
</evidence>